<accession>A0ABV4AIX9</accession>
<dbReference type="PANTHER" id="PTHR35271:SF1">
    <property type="entry name" value="ABC TRANSPORTER, SUBSTRATE-BINDING LIPOPROTEIN"/>
    <property type="match status" value="1"/>
</dbReference>
<name>A0ABV4AIX9_9GAMM</name>
<protein>
    <recommendedName>
        <fullName evidence="3">ABC transporter substrate-binding protein</fullName>
    </recommendedName>
</protein>
<dbReference type="RefSeq" id="WP_369456003.1">
    <property type="nucleotide sequence ID" value="NZ_JBGCUO010000001.1"/>
</dbReference>
<comment type="caution">
    <text evidence="1">The sequence shown here is derived from an EMBL/GenBank/DDBJ whole genome shotgun (WGS) entry which is preliminary data.</text>
</comment>
<organism evidence="1 2">
    <name type="scientific">Isoalcanivorax beigongshangi</name>
    <dbReference type="NCBI Taxonomy" id="3238810"/>
    <lineage>
        <taxon>Bacteria</taxon>
        <taxon>Pseudomonadati</taxon>
        <taxon>Pseudomonadota</taxon>
        <taxon>Gammaproteobacteria</taxon>
        <taxon>Oceanospirillales</taxon>
        <taxon>Alcanivoracaceae</taxon>
        <taxon>Isoalcanivorax</taxon>
    </lineage>
</organism>
<sequence>MAGRDAVILSRVRGLSGILALLWLLLAALPLRAGPLPVAVLGSSDQLRAEFAAALTAVADQVTLVPPAAAQLWVALGDDAFQQALAGDRPVWGVGIARAQLLAALERGCHCSGSFAENDPHRQLQLLHWLFPRARRVGVLVGPDSQWQLQGLQDSARALDLQLQVQAVTDQTSMARQLPRLLAHTDVLLGVSDSALFNAASARLVLLTGYRQQVPVVGPGEVFVRAGSVASSYSTLEDYAADAALALTTFRAQRRWPQARFPVHFSVLVNQHVARAYDVPWLDEQQLQQLLGGTP</sequence>
<dbReference type="InterPro" id="IPR007487">
    <property type="entry name" value="ABC_transpt-TYRBP-like"/>
</dbReference>
<gene>
    <name evidence="1" type="ORF">AB5I84_11505</name>
</gene>
<dbReference type="EMBL" id="JBGCUO010000001">
    <property type="protein sequence ID" value="MEY1662777.1"/>
    <property type="molecule type" value="Genomic_DNA"/>
</dbReference>
<evidence type="ECO:0000313" key="1">
    <source>
        <dbReference type="EMBL" id="MEY1662777.1"/>
    </source>
</evidence>
<dbReference type="Gene3D" id="3.40.50.2300">
    <property type="match status" value="1"/>
</dbReference>
<evidence type="ECO:0000313" key="2">
    <source>
        <dbReference type="Proteomes" id="UP001562065"/>
    </source>
</evidence>
<dbReference type="PANTHER" id="PTHR35271">
    <property type="entry name" value="ABC TRANSPORTER, SUBSTRATE-BINDING LIPOPROTEIN-RELATED"/>
    <property type="match status" value="1"/>
</dbReference>
<keyword evidence="2" id="KW-1185">Reference proteome</keyword>
<dbReference type="Proteomes" id="UP001562065">
    <property type="component" value="Unassembled WGS sequence"/>
</dbReference>
<evidence type="ECO:0008006" key="3">
    <source>
        <dbReference type="Google" id="ProtNLM"/>
    </source>
</evidence>
<reference evidence="1 2" key="1">
    <citation type="submission" date="2024-07" db="EMBL/GenBank/DDBJ databases">
        <authorList>
            <person name="Ren Q."/>
        </authorList>
    </citation>
    <scope>NUCLEOTIDE SEQUENCE [LARGE SCALE GENOMIC DNA]</scope>
    <source>
        <strain evidence="1 2">REN37</strain>
    </source>
</reference>
<proteinExistence type="predicted"/>